<dbReference type="GO" id="GO:0030246">
    <property type="term" value="F:carbohydrate binding"/>
    <property type="evidence" value="ECO:0007669"/>
    <property type="project" value="InterPro"/>
</dbReference>
<accession>A0A1H0ZH86</accession>
<dbReference type="AlphaFoldDB" id="A0A1H0ZH86"/>
<dbReference type="GO" id="GO:0006006">
    <property type="term" value="P:glucose metabolic process"/>
    <property type="evidence" value="ECO:0007669"/>
    <property type="project" value="TreeGrafter"/>
</dbReference>
<evidence type="ECO:0000313" key="13">
    <source>
        <dbReference type="Proteomes" id="UP000199481"/>
    </source>
</evidence>
<gene>
    <name evidence="12" type="ORF">SAMN04487752_1516</name>
</gene>
<dbReference type="EC" id="5.1.3.3" evidence="4 8"/>
<protein>
    <recommendedName>
        <fullName evidence="5 8">Aldose 1-epimerase</fullName>
        <ecNumber evidence="4 8">5.1.3.3</ecNumber>
    </recommendedName>
</protein>
<dbReference type="InterPro" id="IPR047215">
    <property type="entry name" value="Galactose_mutarotase-like"/>
</dbReference>
<keyword evidence="6 8" id="KW-0413">Isomerase</keyword>
<comment type="pathway">
    <text evidence="2 8">Carbohydrate metabolism; hexose metabolism.</text>
</comment>
<feature type="active site" description="Proton acceptor" evidence="9">
    <location>
        <position position="313"/>
    </location>
</feature>
<evidence type="ECO:0000256" key="9">
    <source>
        <dbReference type="PIRSR" id="PIRSR005096-1"/>
    </source>
</evidence>
<reference evidence="13" key="1">
    <citation type="submission" date="2016-10" db="EMBL/GenBank/DDBJ databases">
        <authorList>
            <person name="Varghese N."/>
            <person name="Submissions S."/>
        </authorList>
    </citation>
    <scope>NUCLEOTIDE SEQUENCE [LARGE SCALE GENOMIC DNA]</scope>
    <source>
        <strain evidence="13">MPL-11</strain>
    </source>
</reference>
<evidence type="ECO:0000256" key="11">
    <source>
        <dbReference type="PIRSR" id="PIRSR005096-3"/>
    </source>
</evidence>
<comment type="similarity">
    <text evidence="3 8">Belongs to the aldose epimerase family.</text>
</comment>
<evidence type="ECO:0000256" key="6">
    <source>
        <dbReference type="ARBA" id="ARBA00023235"/>
    </source>
</evidence>
<dbReference type="InterPro" id="IPR018052">
    <property type="entry name" value="Ald1_epimerase_CS"/>
</dbReference>
<dbReference type="GO" id="GO:0005737">
    <property type="term" value="C:cytoplasm"/>
    <property type="evidence" value="ECO:0007669"/>
    <property type="project" value="TreeGrafter"/>
</dbReference>
<evidence type="ECO:0000256" key="3">
    <source>
        <dbReference type="ARBA" id="ARBA00006206"/>
    </source>
</evidence>
<dbReference type="PIRSF" id="PIRSF005096">
    <property type="entry name" value="GALM"/>
    <property type="match status" value="1"/>
</dbReference>
<dbReference type="EMBL" id="FNJW01000008">
    <property type="protein sequence ID" value="SDQ26734.1"/>
    <property type="molecule type" value="Genomic_DNA"/>
</dbReference>
<comment type="catalytic activity">
    <reaction evidence="1 8">
        <text>alpha-D-glucose = beta-D-glucose</text>
        <dbReference type="Rhea" id="RHEA:10264"/>
        <dbReference type="ChEBI" id="CHEBI:15903"/>
        <dbReference type="ChEBI" id="CHEBI:17925"/>
        <dbReference type="EC" id="5.1.3.3"/>
    </reaction>
</comment>
<dbReference type="CDD" id="cd09019">
    <property type="entry name" value="galactose_mutarotase_like"/>
    <property type="match status" value="1"/>
</dbReference>
<dbReference type="InterPro" id="IPR011013">
    <property type="entry name" value="Gal_mutarotase_sf_dom"/>
</dbReference>
<dbReference type="InterPro" id="IPR008183">
    <property type="entry name" value="Aldose_1/G6P_1-epimerase"/>
</dbReference>
<sequence>MDISIKDFGELSGQVIQEYTLTNRQGISLSAMTYGAAITSIRVPDKNGLIENIVLGYDTLDEYVSYRPYYGATVGRVAGRIDKGKFTLEGKNYQLETNDKTNHSHGGINGLDTKIWTVKTESTENEGHLVFTYKSPHGENGYPGNLTVKVTYTLTESNEWKINYQATTDKTTLFNPTNHVYFNLSGDPTKAINQHTLALTSKYFAELKEDYIPTGTLLPVKGTPFDFTTADTVNKGFESTHSQNKLVSGYDHPFVLEHLADKPEATLYDQKSGRRVQMVTDRDAVVIFAVNTLDGRHTNEGTSEEHYAGITLEAQNLPNAINQKDFGKVTLSPDEIFQSETTYRFDTML</sequence>
<dbReference type="Gene3D" id="2.70.98.10">
    <property type="match status" value="1"/>
</dbReference>
<evidence type="ECO:0000256" key="2">
    <source>
        <dbReference type="ARBA" id="ARBA00005028"/>
    </source>
</evidence>
<keyword evidence="13" id="KW-1185">Reference proteome</keyword>
<dbReference type="RefSeq" id="WP_089976743.1">
    <property type="nucleotide sequence ID" value="NZ_CP084916.1"/>
</dbReference>
<dbReference type="GO" id="GO:0033499">
    <property type="term" value="P:galactose catabolic process via UDP-galactose, Leloir pathway"/>
    <property type="evidence" value="ECO:0007669"/>
    <property type="project" value="TreeGrafter"/>
</dbReference>
<dbReference type="SUPFAM" id="SSF74650">
    <property type="entry name" value="Galactose mutarotase-like"/>
    <property type="match status" value="1"/>
</dbReference>
<evidence type="ECO:0000256" key="7">
    <source>
        <dbReference type="ARBA" id="ARBA00023277"/>
    </source>
</evidence>
<dbReference type="InterPro" id="IPR015443">
    <property type="entry name" value="Aldose_1-epimerase"/>
</dbReference>
<evidence type="ECO:0000256" key="8">
    <source>
        <dbReference type="PIRNR" id="PIRNR005096"/>
    </source>
</evidence>
<dbReference type="OrthoDB" id="9779408at2"/>
<dbReference type="Pfam" id="PF01263">
    <property type="entry name" value="Aldose_epim"/>
    <property type="match status" value="1"/>
</dbReference>
<dbReference type="InterPro" id="IPR014718">
    <property type="entry name" value="GH-type_carb-bd"/>
</dbReference>
<name>A0A1H0ZH86_9LACT</name>
<evidence type="ECO:0000313" key="12">
    <source>
        <dbReference type="EMBL" id="SDQ26734.1"/>
    </source>
</evidence>
<evidence type="ECO:0000256" key="10">
    <source>
        <dbReference type="PIRSR" id="PIRSR005096-2"/>
    </source>
</evidence>
<evidence type="ECO:0000256" key="5">
    <source>
        <dbReference type="ARBA" id="ARBA00014165"/>
    </source>
</evidence>
<dbReference type="PANTHER" id="PTHR10091:SF0">
    <property type="entry name" value="GALACTOSE MUTAROTASE"/>
    <property type="match status" value="1"/>
</dbReference>
<feature type="binding site" evidence="10">
    <location>
        <position position="251"/>
    </location>
    <ligand>
        <name>beta-D-galactose</name>
        <dbReference type="ChEBI" id="CHEBI:27667"/>
    </ligand>
</feature>
<organism evidence="12 13">
    <name type="scientific">Carnobacterium viridans</name>
    <dbReference type="NCBI Taxonomy" id="174587"/>
    <lineage>
        <taxon>Bacteria</taxon>
        <taxon>Bacillati</taxon>
        <taxon>Bacillota</taxon>
        <taxon>Bacilli</taxon>
        <taxon>Lactobacillales</taxon>
        <taxon>Carnobacteriaceae</taxon>
        <taxon>Carnobacterium</taxon>
    </lineage>
</organism>
<dbReference type="PANTHER" id="PTHR10091">
    <property type="entry name" value="ALDOSE-1-EPIMERASE"/>
    <property type="match status" value="1"/>
</dbReference>
<keyword evidence="7 8" id="KW-0119">Carbohydrate metabolism</keyword>
<dbReference type="NCBIfam" id="NF008277">
    <property type="entry name" value="PRK11055.1"/>
    <property type="match status" value="1"/>
</dbReference>
<feature type="binding site" evidence="11">
    <location>
        <begin position="179"/>
        <end position="181"/>
    </location>
    <ligand>
        <name>beta-D-galactose</name>
        <dbReference type="ChEBI" id="CHEBI:27667"/>
    </ligand>
</feature>
<dbReference type="UniPathway" id="UPA00242"/>
<dbReference type="PROSITE" id="PS00545">
    <property type="entry name" value="ALDOSE_1_EPIMERASE"/>
    <property type="match status" value="1"/>
</dbReference>
<evidence type="ECO:0000256" key="4">
    <source>
        <dbReference type="ARBA" id="ARBA00013185"/>
    </source>
</evidence>
<proteinExistence type="inferred from homology"/>
<dbReference type="Proteomes" id="UP000199481">
    <property type="component" value="Unassembled WGS sequence"/>
</dbReference>
<evidence type="ECO:0000256" key="1">
    <source>
        <dbReference type="ARBA" id="ARBA00001614"/>
    </source>
</evidence>
<feature type="active site" description="Proton donor" evidence="9">
    <location>
        <position position="179"/>
    </location>
</feature>
<dbReference type="GO" id="GO:0004034">
    <property type="term" value="F:aldose 1-epimerase activity"/>
    <property type="evidence" value="ECO:0007669"/>
    <property type="project" value="UniProtKB-EC"/>
</dbReference>